<protein>
    <submittedName>
        <fullName evidence="1">Uncharacterized protein</fullName>
    </submittedName>
</protein>
<keyword evidence="2" id="KW-1185">Reference proteome</keyword>
<evidence type="ECO:0000313" key="2">
    <source>
        <dbReference type="Proteomes" id="UP000073601"/>
    </source>
</evidence>
<organism evidence="1 2">
    <name type="scientific">Grimontia marina</name>
    <dbReference type="NCBI Taxonomy" id="646534"/>
    <lineage>
        <taxon>Bacteria</taxon>
        <taxon>Pseudomonadati</taxon>
        <taxon>Pseudomonadota</taxon>
        <taxon>Gammaproteobacteria</taxon>
        <taxon>Vibrionales</taxon>
        <taxon>Vibrionaceae</taxon>
        <taxon>Grimontia</taxon>
    </lineage>
</organism>
<dbReference type="AlphaFoldDB" id="A0A128FI45"/>
<name>A0A128FI45_9GAMM</name>
<accession>A0A128FI45</accession>
<dbReference type="Proteomes" id="UP000073601">
    <property type="component" value="Unassembled WGS sequence"/>
</dbReference>
<dbReference type="InterPro" id="IPR046174">
    <property type="entry name" value="DUF6176"/>
</dbReference>
<evidence type="ECO:0000313" key="1">
    <source>
        <dbReference type="EMBL" id="CZF85936.1"/>
    </source>
</evidence>
<sequence length="57" mass="6802">MVTEFETFRVKVGKEERAKEWMRTITERKADCIATLSREKMALETIFMTEKDGRLFL</sequence>
<reference evidence="2" key="1">
    <citation type="submission" date="2016-02" db="EMBL/GenBank/DDBJ databases">
        <authorList>
            <person name="Rodrigo-Torres Lidia"/>
            <person name="Arahal R.David."/>
        </authorList>
    </citation>
    <scope>NUCLEOTIDE SEQUENCE [LARGE SCALE GENOMIC DNA]</scope>
    <source>
        <strain evidence="2">CECT 8713</strain>
    </source>
</reference>
<dbReference type="EMBL" id="FIZY01000047">
    <property type="protein sequence ID" value="CZF85936.1"/>
    <property type="molecule type" value="Genomic_DNA"/>
</dbReference>
<dbReference type="Pfam" id="PF19673">
    <property type="entry name" value="DUF6176"/>
    <property type="match status" value="1"/>
</dbReference>
<proteinExistence type="predicted"/>
<gene>
    <name evidence="1" type="ORF">GMA8713_03969</name>
</gene>